<accession>A0A8S9L2D8</accession>
<evidence type="ECO:0000313" key="1">
    <source>
        <dbReference type="EMBL" id="KAF2602210.1"/>
    </source>
</evidence>
<protein>
    <submittedName>
        <fullName evidence="1">Uncharacterized protein</fullName>
    </submittedName>
</protein>
<organism evidence="1">
    <name type="scientific">Brassica cretica</name>
    <name type="common">Mustard</name>
    <dbReference type="NCBI Taxonomy" id="69181"/>
    <lineage>
        <taxon>Eukaryota</taxon>
        <taxon>Viridiplantae</taxon>
        <taxon>Streptophyta</taxon>
        <taxon>Embryophyta</taxon>
        <taxon>Tracheophyta</taxon>
        <taxon>Spermatophyta</taxon>
        <taxon>Magnoliopsida</taxon>
        <taxon>eudicotyledons</taxon>
        <taxon>Gunneridae</taxon>
        <taxon>Pentapetalae</taxon>
        <taxon>rosids</taxon>
        <taxon>malvids</taxon>
        <taxon>Brassicales</taxon>
        <taxon>Brassicaceae</taxon>
        <taxon>Brassiceae</taxon>
        <taxon>Brassica</taxon>
    </lineage>
</organism>
<proteinExistence type="predicted"/>
<sequence length="83" mass="9208">MVATCILPRRRPAKRPGCFVDITPRLVSSRGEGLRNACLIRRHTAAVSLSPRRSPAVTPSLRSLHLVATPACYHAILQHPERF</sequence>
<reference evidence="1" key="1">
    <citation type="submission" date="2019-12" db="EMBL/GenBank/DDBJ databases">
        <title>Genome sequencing and annotation of Brassica cretica.</title>
        <authorList>
            <person name="Studholme D.J."/>
            <person name="Sarris P.F."/>
        </authorList>
    </citation>
    <scope>NUCLEOTIDE SEQUENCE</scope>
    <source>
        <strain evidence="1">PFS-102/07</strain>
        <tissue evidence="1">Leaf</tissue>
    </source>
</reference>
<dbReference type="EMBL" id="QGKY02000094">
    <property type="protein sequence ID" value="KAF2602210.1"/>
    <property type="molecule type" value="Genomic_DNA"/>
</dbReference>
<name>A0A8S9L2D8_BRACR</name>
<gene>
    <name evidence="1" type="ORF">F2Q70_00028507</name>
</gene>
<dbReference type="AlphaFoldDB" id="A0A8S9L2D8"/>
<comment type="caution">
    <text evidence="1">The sequence shown here is derived from an EMBL/GenBank/DDBJ whole genome shotgun (WGS) entry which is preliminary data.</text>
</comment>